<organism evidence="2 3">
    <name type="scientific">Pseudomonas turukhanskensis</name>
    <dbReference type="NCBI Taxonomy" id="1806536"/>
    <lineage>
        <taxon>Bacteria</taxon>
        <taxon>Pseudomonadati</taxon>
        <taxon>Pseudomonadota</taxon>
        <taxon>Gammaproteobacteria</taxon>
        <taxon>Pseudomonadales</taxon>
        <taxon>Pseudomonadaceae</taxon>
        <taxon>Pseudomonas</taxon>
    </lineage>
</organism>
<dbReference type="RefSeq" id="WP_271193664.1">
    <property type="nucleotide sequence ID" value="NZ_BSFN01000001.1"/>
</dbReference>
<comment type="caution">
    <text evidence="2">The sequence shown here is derived from an EMBL/GenBank/DDBJ whole genome shotgun (WGS) entry which is preliminary data.</text>
</comment>
<feature type="transmembrane region" description="Helical" evidence="1">
    <location>
        <begin position="6"/>
        <end position="30"/>
    </location>
</feature>
<evidence type="ECO:0008006" key="4">
    <source>
        <dbReference type="Google" id="ProtNLM"/>
    </source>
</evidence>
<accession>A0A9W6K4M4</accession>
<evidence type="ECO:0000256" key="1">
    <source>
        <dbReference type="SAM" id="Phobius"/>
    </source>
</evidence>
<feature type="transmembrane region" description="Helical" evidence="1">
    <location>
        <begin position="122"/>
        <end position="143"/>
    </location>
</feature>
<dbReference type="Pfam" id="PF10027">
    <property type="entry name" value="DUF2269"/>
    <property type="match status" value="1"/>
</dbReference>
<keyword evidence="3" id="KW-1185">Reference proteome</keyword>
<evidence type="ECO:0000313" key="3">
    <source>
        <dbReference type="Proteomes" id="UP001143328"/>
    </source>
</evidence>
<keyword evidence="1" id="KW-0812">Transmembrane</keyword>
<keyword evidence="1" id="KW-0472">Membrane</keyword>
<dbReference type="Proteomes" id="UP001143328">
    <property type="component" value="Unassembled WGS sequence"/>
</dbReference>
<gene>
    <name evidence="2" type="ORF">GCM10017655_04710</name>
</gene>
<reference evidence="2" key="2">
    <citation type="submission" date="2023-01" db="EMBL/GenBank/DDBJ databases">
        <authorList>
            <person name="Sun Q."/>
            <person name="Evtushenko L."/>
        </authorList>
    </citation>
    <scope>NUCLEOTIDE SEQUENCE</scope>
    <source>
        <strain evidence="2">VKM B-2935</strain>
    </source>
</reference>
<dbReference type="InterPro" id="IPR018729">
    <property type="entry name" value="DUF2269_transmembrane"/>
</dbReference>
<proteinExistence type="predicted"/>
<dbReference type="AlphaFoldDB" id="A0A9W6K4M4"/>
<feature type="transmembrane region" description="Helical" evidence="1">
    <location>
        <begin position="81"/>
        <end position="101"/>
    </location>
</feature>
<evidence type="ECO:0000313" key="2">
    <source>
        <dbReference type="EMBL" id="GLK87409.1"/>
    </source>
</evidence>
<reference evidence="2" key="1">
    <citation type="journal article" date="2014" name="Int. J. Syst. Evol. Microbiol.">
        <title>Complete genome sequence of Corynebacterium casei LMG S-19264T (=DSM 44701T), isolated from a smear-ripened cheese.</title>
        <authorList>
            <consortium name="US DOE Joint Genome Institute (JGI-PGF)"/>
            <person name="Walter F."/>
            <person name="Albersmeier A."/>
            <person name="Kalinowski J."/>
            <person name="Ruckert C."/>
        </authorList>
    </citation>
    <scope>NUCLEOTIDE SEQUENCE</scope>
    <source>
        <strain evidence="2">VKM B-2935</strain>
    </source>
</reference>
<dbReference type="EMBL" id="BSFN01000001">
    <property type="protein sequence ID" value="GLK87409.1"/>
    <property type="molecule type" value="Genomic_DNA"/>
</dbReference>
<name>A0A9W6K4M4_9PSED</name>
<feature type="transmembrane region" description="Helical" evidence="1">
    <location>
        <begin position="50"/>
        <end position="69"/>
    </location>
</feature>
<keyword evidence="1" id="KW-1133">Transmembrane helix</keyword>
<protein>
    <recommendedName>
        <fullName evidence="4">DUF2269 domain-containing protein</fullName>
    </recommendedName>
</protein>
<sequence>MEHYLLFKIIHSAVAVLLPLGVIAHIFMLYKAQKRGDMAVLQRKVRRTRLISLPVFAVLAATLPVSGFYLVHVAGWPLSQLWLLLSTVLFIVLFIVGLLLSGRLATWEALGPVAAPQRLQRFALVYGVLILVLLVAIMGLMGAKPA</sequence>